<keyword evidence="8 12" id="KW-0653">Protein transport</keyword>
<feature type="domain" description="MotA/TolQ/ExbB proton channel" evidence="14">
    <location>
        <begin position="106"/>
        <end position="210"/>
    </location>
</feature>
<comment type="function">
    <text evidence="11">Involved in the TonB-dependent energy-dependent transport of various receptor-bound substrates. Protects ExbD from proteolytic degradation and functionally stabilizes TonB.</text>
</comment>
<evidence type="ECO:0000256" key="12">
    <source>
        <dbReference type="RuleBase" id="RU004057"/>
    </source>
</evidence>
<feature type="transmembrane region" description="Helical" evidence="13">
    <location>
        <begin position="135"/>
        <end position="160"/>
    </location>
</feature>
<keyword evidence="9 13" id="KW-1133">Transmembrane helix</keyword>
<dbReference type="Proteomes" id="UP000680020">
    <property type="component" value="Unassembled WGS sequence"/>
</dbReference>
<sequence>MQPEVSSMGFEHFIGQADMVSKVLFCILILMSVVSWLIIILKALQGLSERVRTKKFLKMFWSAKSVEDIDGYLAEHTPNNYHEILTDAGVHAVQRYQKTHGNSLRDSGSLSEVITRALSTKLDEIHLRCENGVTALAAVSATAPFVGLFGTVWGIYHALIEIGSTGAGTIDKVAGPVGEALIMTGVGLAVAIPAVLAHSWVTRRNQVTMGALDSFAFELLNLLGGDCSGCNNDCHDKAKKQGA</sequence>
<protein>
    <recommendedName>
        <fullName evidence="3">Biopolymer transport protein ExbB</fullName>
    </recommendedName>
</protein>
<dbReference type="AlphaFoldDB" id="A0AB35BTZ9"/>
<reference evidence="15" key="1">
    <citation type="submission" date="2021-03" db="EMBL/GenBank/DDBJ databases">
        <title>Identification and antibiotic profiling of Wohlfahrtiimonas chitiniclastica, an underestimated human pathogen.</title>
        <authorList>
            <person name="Kopf A."/>
            <person name="Bunk B."/>
            <person name="Coldewey S."/>
            <person name="Gunzer F."/>
            <person name="Riedel T."/>
            <person name="Schroettner P."/>
        </authorList>
    </citation>
    <scope>NUCLEOTIDE SEQUENCE</scope>
    <source>
        <strain evidence="15">DSM 100917</strain>
    </source>
</reference>
<dbReference type="InterPro" id="IPR050790">
    <property type="entry name" value="ExbB/TolQ_transport"/>
</dbReference>
<name>A0AB35BTZ9_9GAMM</name>
<organism evidence="15 16">
    <name type="scientific">Wohlfahrtiimonas chitiniclastica</name>
    <dbReference type="NCBI Taxonomy" id="400946"/>
    <lineage>
        <taxon>Bacteria</taxon>
        <taxon>Pseudomonadati</taxon>
        <taxon>Pseudomonadota</taxon>
        <taxon>Gammaproteobacteria</taxon>
        <taxon>Cardiobacteriales</taxon>
        <taxon>Ignatzschineriaceae</taxon>
        <taxon>Wohlfahrtiimonas</taxon>
    </lineage>
</organism>
<evidence type="ECO:0000256" key="4">
    <source>
        <dbReference type="ARBA" id="ARBA00022448"/>
    </source>
</evidence>
<comment type="caution">
    <text evidence="15">The sequence shown here is derived from an EMBL/GenBank/DDBJ whole genome shotgun (WGS) entry which is preliminary data.</text>
</comment>
<evidence type="ECO:0000256" key="9">
    <source>
        <dbReference type="ARBA" id="ARBA00022989"/>
    </source>
</evidence>
<evidence type="ECO:0000313" key="16">
    <source>
        <dbReference type="Proteomes" id="UP000680020"/>
    </source>
</evidence>
<evidence type="ECO:0000256" key="11">
    <source>
        <dbReference type="ARBA" id="ARBA00024816"/>
    </source>
</evidence>
<comment type="subcellular location">
    <subcellularLocation>
        <location evidence="1">Cell inner membrane</location>
        <topology evidence="1">Multi-pass membrane protein</topology>
    </subcellularLocation>
    <subcellularLocation>
        <location evidence="12">Membrane</location>
        <topology evidence="12">Multi-pass membrane protein</topology>
    </subcellularLocation>
</comment>
<proteinExistence type="inferred from homology"/>
<keyword evidence="5" id="KW-1003">Cell membrane</keyword>
<dbReference type="Pfam" id="PF01618">
    <property type="entry name" value="MotA_ExbB"/>
    <property type="match status" value="1"/>
</dbReference>
<dbReference type="GO" id="GO:0005886">
    <property type="term" value="C:plasma membrane"/>
    <property type="evidence" value="ECO:0007669"/>
    <property type="project" value="UniProtKB-SubCell"/>
</dbReference>
<dbReference type="GeneID" id="58263291"/>
<evidence type="ECO:0000313" key="15">
    <source>
        <dbReference type="EMBL" id="MBS7823675.1"/>
    </source>
</evidence>
<dbReference type="PANTHER" id="PTHR30625">
    <property type="entry name" value="PROTEIN TOLQ"/>
    <property type="match status" value="1"/>
</dbReference>
<evidence type="ECO:0000256" key="2">
    <source>
        <dbReference type="ARBA" id="ARBA00011471"/>
    </source>
</evidence>
<evidence type="ECO:0000256" key="13">
    <source>
        <dbReference type="SAM" id="Phobius"/>
    </source>
</evidence>
<comment type="subunit">
    <text evidence="2">The accessory proteins ExbB and ExbD seem to form a complex with TonB.</text>
</comment>
<evidence type="ECO:0000259" key="14">
    <source>
        <dbReference type="Pfam" id="PF01618"/>
    </source>
</evidence>
<evidence type="ECO:0000256" key="3">
    <source>
        <dbReference type="ARBA" id="ARBA00022093"/>
    </source>
</evidence>
<evidence type="ECO:0000256" key="1">
    <source>
        <dbReference type="ARBA" id="ARBA00004429"/>
    </source>
</evidence>
<dbReference type="InterPro" id="IPR002898">
    <property type="entry name" value="MotA_ExbB_proton_chnl"/>
</dbReference>
<evidence type="ECO:0000256" key="8">
    <source>
        <dbReference type="ARBA" id="ARBA00022927"/>
    </source>
</evidence>
<gene>
    <name evidence="15" type="ORF">J7561_00470</name>
</gene>
<evidence type="ECO:0000256" key="10">
    <source>
        <dbReference type="ARBA" id="ARBA00023136"/>
    </source>
</evidence>
<keyword evidence="4 12" id="KW-0813">Transport</keyword>
<feature type="transmembrane region" description="Helical" evidence="13">
    <location>
        <begin position="20"/>
        <end position="44"/>
    </location>
</feature>
<evidence type="ECO:0000256" key="7">
    <source>
        <dbReference type="ARBA" id="ARBA00022692"/>
    </source>
</evidence>
<keyword evidence="6" id="KW-0997">Cell inner membrane</keyword>
<feature type="transmembrane region" description="Helical" evidence="13">
    <location>
        <begin position="180"/>
        <end position="201"/>
    </location>
</feature>
<keyword evidence="7 13" id="KW-0812">Transmembrane</keyword>
<evidence type="ECO:0000256" key="5">
    <source>
        <dbReference type="ARBA" id="ARBA00022475"/>
    </source>
</evidence>
<dbReference type="GO" id="GO:0017038">
    <property type="term" value="P:protein import"/>
    <property type="evidence" value="ECO:0007669"/>
    <property type="project" value="TreeGrafter"/>
</dbReference>
<comment type="similarity">
    <text evidence="12">Belongs to the exbB/tolQ family.</text>
</comment>
<keyword evidence="10 13" id="KW-0472">Membrane</keyword>
<evidence type="ECO:0000256" key="6">
    <source>
        <dbReference type="ARBA" id="ARBA00022519"/>
    </source>
</evidence>
<dbReference type="EMBL" id="JAGIBU010000001">
    <property type="protein sequence ID" value="MBS7823675.1"/>
    <property type="molecule type" value="Genomic_DNA"/>
</dbReference>
<dbReference type="RefSeq" id="WP_008314984.1">
    <property type="nucleotide sequence ID" value="NZ_CP115969.1"/>
</dbReference>
<dbReference type="PANTHER" id="PTHR30625:SF14">
    <property type="entry name" value="BIOPOLYMER TRANSPORT PROTEIN EXBB"/>
    <property type="match status" value="1"/>
</dbReference>
<accession>A0AB35BTZ9</accession>